<dbReference type="Proteomes" id="UP000375690">
    <property type="component" value="Unassembled WGS sequence"/>
</dbReference>
<organism evidence="1 3">
    <name type="scientific">Bacteroides ovatus</name>
    <dbReference type="NCBI Taxonomy" id="28116"/>
    <lineage>
        <taxon>Bacteria</taxon>
        <taxon>Pseudomonadati</taxon>
        <taxon>Bacteroidota</taxon>
        <taxon>Bacteroidia</taxon>
        <taxon>Bacteroidales</taxon>
        <taxon>Bacteroidaceae</taxon>
        <taxon>Bacteroides</taxon>
    </lineage>
</organism>
<dbReference type="EMBL" id="VWLE01000175">
    <property type="protein sequence ID" value="KAA3951269.1"/>
    <property type="molecule type" value="Genomic_DNA"/>
</dbReference>
<evidence type="ECO:0000313" key="2">
    <source>
        <dbReference type="EMBL" id="KAB1329488.1"/>
    </source>
</evidence>
<dbReference type="Proteomes" id="UP000323717">
    <property type="component" value="Unassembled WGS sequence"/>
</dbReference>
<comment type="caution">
    <text evidence="1">The sequence shown here is derived from an EMBL/GenBank/DDBJ whole genome shotgun (WGS) entry which is preliminary data.</text>
</comment>
<dbReference type="Pfam" id="PF18762">
    <property type="entry name" value="Kinase-PolyVal"/>
    <property type="match status" value="1"/>
</dbReference>
<protein>
    <submittedName>
        <fullName evidence="1">Uncharacterized protein</fullName>
    </submittedName>
</protein>
<evidence type="ECO:0000313" key="3">
    <source>
        <dbReference type="Proteomes" id="UP000323717"/>
    </source>
</evidence>
<dbReference type="AlphaFoldDB" id="A0A5M5C7V2"/>
<dbReference type="RefSeq" id="WP_032849276.1">
    <property type="nucleotide sequence ID" value="NZ_CP113514.1"/>
</dbReference>
<evidence type="ECO:0000313" key="4">
    <source>
        <dbReference type="Proteomes" id="UP000375690"/>
    </source>
</evidence>
<dbReference type="InterPro" id="IPR041055">
    <property type="entry name" value="Kinase-PolyVal"/>
</dbReference>
<accession>A0A5M5C7V2</accession>
<dbReference type="EMBL" id="VWFC01000004">
    <property type="protein sequence ID" value="KAB1329488.1"/>
    <property type="molecule type" value="Genomic_DNA"/>
</dbReference>
<sequence>MDREHSQVNSLLAETANLIRREKEAAGNVEPTEGYKRGQIEKLKLFATQHDLWININSLPLSYLSKGGENEVFTGHEDVVFKLNNFEYAGEDLENFFIRIEAHNLFFSNVTYQMIGFAYNSQHEFCAVLVQPYVRAKREATEEEIAEHMQALGFEMVYEDEFHNAEYEVFDAVPNNVLYGIDDKLYFIDTQIRFRPIEITLK</sequence>
<reference evidence="3 4" key="1">
    <citation type="journal article" date="2019" name="Nat. Med.">
        <title>A library of human gut bacterial isolates paired with longitudinal multiomics data enables mechanistic microbiome research.</title>
        <authorList>
            <person name="Poyet M."/>
            <person name="Groussin M."/>
            <person name="Gibbons S.M."/>
            <person name="Avila-Pacheco J."/>
            <person name="Jiang X."/>
            <person name="Kearney S.M."/>
            <person name="Perrotta A.R."/>
            <person name="Berdy B."/>
            <person name="Zhao S."/>
            <person name="Lieberman T.D."/>
            <person name="Swanson P.K."/>
            <person name="Smith M."/>
            <person name="Roesemann S."/>
            <person name="Alexander J.E."/>
            <person name="Rich S.A."/>
            <person name="Livny J."/>
            <person name="Vlamakis H."/>
            <person name="Clish C."/>
            <person name="Bullock K."/>
            <person name="Deik A."/>
            <person name="Scott J."/>
            <person name="Pierce K.A."/>
            <person name="Xavier R.J."/>
            <person name="Alm E.J."/>
        </authorList>
    </citation>
    <scope>NUCLEOTIDE SEQUENCE [LARGE SCALE GENOMIC DNA]</scope>
    <source>
        <strain evidence="1 3">BIOML-A163</strain>
        <strain evidence="2 4">BIOML-A2</strain>
    </source>
</reference>
<proteinExistence type="predicted"/>
<name>A0A5M5C7V2_BACOV</name>
<gene>
    <name evidence="2" type="ORF">F3B53_05700</name>
    <name evidence="1" type="ORF">F3D71_13305</name>
</gene>
<evidence type="ECO:0000313" key="1">
    <source>
        <dbReference type="EMBL" id="KAA3951269.1"/>
    </source>
</evidence>